<evidence type="ECO:0000313" key="1">
    <source>
        <dbReference type="EMBL" id="BBH54005.1"/>
    </source>
</evidence>
<dbReference type="EMBL" id="AP019368">
    <property type="protein sequence ID" value="BBH54005.1"/>
    <property type="molecule type" value="Genomic_DNA"/>
</dbReference>
<proteinExistence type="predicted"/>
<dbReference type="KEGG" id="sbf:JCM31447_24590"/>
<name>A0A4P2VWM0_FLUSA</name>
<sequence length="159" mass="17739">MSNKTFNSSLLDANYVLIWSNNIGKENVIPLPYVVLKEIPFALEAINFIAKTMITEDNKESIVNLKGTPAEKFLKTLSEKYGNYSIAFATVSADDVSYATLKSFDTQMGLLNLNSLSWKWSSVNEFKKGMIPLPFSAAVQKVTSSAMSEIKKQNQEKLL</sequence>
<accession>A0A4P2VWM0</accession>
<gene>
    <name evidence="1" type="ORF">JCM31447_24590</name>
</gene>
<dbReference type="AlphaFoldDB" id="A0A4P2VWM0"/>
<dbReference type="Proteomes" id="UP000291236">
    <property type="component" value="Chromosome"/>
</dbReference>
<evidence type="ECO:0000313" key="2">
    <source>
        <dbReference type="Proteomes" id="UP000291236"/>
    </source>
</evidence>
<reference evidence="1 2" key="1">
    <citation type="submission" date="2018-12" db="EMBL/GenBank/DDBJ databases">
        <title>Rubrispira sanarue gen. nov., sp., nov., a member of the order Silvanigrellales, isolated from a brackish lake in Hamamatsu Japan.</title>
        <authorList>
            <person name="Maejima Y."/>
            <person name="Iino T."/>
            <person name="Muraguchi Y."/>
            <person name="Fukuda K."/>
            <person name="Nojiri H."/>
            <person name="Ohkuma M."/>
            <person name="Moriuchi R."/>
            <person name="Dohra H."/>
            <person name="Kimbara K."/>
            <person name="Shintani M."/>
        </authorList>
    </citation>
    <scope>NUCLEOTIDE SEQUENCE [LARGE SCALE GENOMIC DNA]</scope>
    <source>
        <strain evidence="1 2">RF1110005</strain>
    </source>
</reference>
<keyword evidence="2" id="KW-1185">Reference proteome</keyword>
<organism evidence="1 2">
    <name type="scientific">Fluviispira sanaruensis</name>
    <dbReference type="NCBI Taxonomy" id="2493639"/>
    <lineage>
        <taxon>Bacteria</taxon>
        <taxon>Pseudomonadati</taxon>
        <taxon>Bdellovibrionota</taxon>
        <taxon>Oligoflexia</taxon>
        <taxon>Silvanigrellales</taxon>
        <taxon>Silvanigrellaceae</taxon>
        <taxon>Fluviispira</taxon>
    </lineage>
</organism>
<protein>
    <submittedName>
        <fullName evidence="1">Uncharacterized protein</fullName>
    </submittedName>
</protein>